<dbReference type="EMBL" id="UXAV01000017">
    <property type="protein sequence ID" value="VDC19313.1"/>
    <property type="molecule type" value="Genomic_DNA"/>
</dbReference>
<dbReference type="Proteomes" id="UP000270468">
    <property type="component" value="Unassembled WGS sequence"/>
</dbReference>
<dbReference type="Pfam" id="PF02810">
    <property type="entry name" value="SEC-C"/>
    <property type="match status" value="1"/>
</dbReference>
<sequence>MIGRNDPCLCGSGKKYKKCCEKKNEVSVEQLVNGELERVIAGVYEQSPDPKDVAEFDNFKRQWTSRLTNHLEGHSIEESVTEYFLFVARQDMWRNHLAKVQSGPVRSALQSVLETWQQPTVLFGRMNKEKNDFVEINELLGNNTYYLEKEDGMPADKGSLVFGVVLPDERKHANGVYIITSLLFLRDLNGSIGDAIVKLADAGNFEDMNDFYKEHMLDIYEILMAKDNVTLDELIEHDLTPVHRESLVLLDDVLKEKGFDDEARLLLKNMCASYILKERPNFRKPGVMSAAIFLIAIDLGILGETDLSNKEVAELFDVSTSSMTKHAESINEFIHKMYDKMVEDKKVNA</sequence>
<dbReference type="OrthoDB" id="6399948at2"/>
<name>A0A3P5WWQ4_9BACL</name>
<dbReference type="InterPro" id="IPR004027">
    <property type="entry name" value="SEC_C_motif"/>
</dbReference>
<dbReference type="SUPFAM" id="SSF103642">
    <property type="entry name" value="Sec-C motif"/>
    <property type="match status" value="1"/>
</dbReference>
<evidence type="ECO:0000313" key="2">
    <source>
        <dbReference type="Proteomes" id="UP000270468"/>
    </source>
</evidence>
<organism evidence="1 2">
    <name type="scientific">Filibacter tadaridae</name>
    <dbReference type="NCBI Taxonomy" id="2483811"/>
    <lineage>
        <taxon>Bacteria</taxon>
        <taxon>Bacillati</taxon>
        <taxon>Bacillota</taxon>
        <taxon>Bacilli</taxon>
        <taxon>Bacillales</taxon>
        <taxon>Caryophanaceae</taxon>
        <taxon>Filibacter</taxon>
    </lineage>
</organism>
<dbReference type="AlphaFoldDB" id="A0A3P5WWQ4"/>
<dbReference type="Gene3D" id="3.10.450.50">
    <property type="match status" value="1"/>
</dbReference>
<keyword evidence="2" id="KW-1185">Reference proteome</keyword>
<reference evidence="1 2" key="1">
    <citation type="submission" date="2018-11" db="EMBL/GenBank/DDBJ databases">
        <authorList>
            <person name="Criscuolo A."/>
        </authorList>
    </citation>
    <scope>NUCLEOTIDE SEQUENCE [LARGE SCALE GENOMIC DNA]</scope>
    <source>
        <strain evidence="1">ATB-66</strain>
    </source>
</reference>
<protein>
    <recommendedName>
        <fullName evidence="3">SEC-C motif protein</fullName>
    </recommendedName>
</protein>
<evidence type="ECO:0008006" key="3">
    <source>
        <dbReference type="Google" id="ProtNLM"/>
    </source>
</evidence>
<dbReference type="RefSeq" id="WP_124068703.1">
    <property type="nucleotide sequence ID" value="NZ_CBCRXF010000003.1"/>
</dbReference>
<gene>
    <name evidence="1" type="ORF">FILTAD_00249</name>
</gene>
<proteinExistence type="predicted"/>
<evidence type="ECO:0000313" key="1">
    <source>
        <dbReference type="EMBL" id="VDC19313.1"/>
    </source>
</evidence>
<accession>A0A3P5WWQ4</accession>